<sequence length="319" mass="35334">MRPETKYVLCLPQGGFNDTLCQIWRAAECARKTGRTLLLDTRYSGLSANLFDYFDTSFACETAHPAQHGIEADLRDGVLYVTGREILALPLDATHQIKDQIDAPGEATIITHFAYGGGDDGIKALAHMHPKPAVQDHILTHLPINERGYLSVHIRNTDMATDYQTALARLRPYLKGKTVLLCSDDEAVAQYFSAAYSDHCKVHLSGSARSTDGSPLHLGRTEGIEAANLDMLTDLYSLAFSERLFMVDTQTGRRSGFCVLAAHMLRRLAGLGTPSPFDWQSRGKTWADSAGKGLFFRVWRNRNIGKNGAQKYLAHPTYE</sequence>
<reference evidence="2" key="1">
    <citation type="submission" date="2018-03" db="EMBL/GenBank/DDBJ databases">
        <authorList>
            <person name="Rodrigo-Torres L."/>
            <person name="Arahal R. D."/>
            <person name="Lucena T."/>
        </authorList>
    </citation>
    <scope>NUCLEOTIDE SEQUENCE [LARGE SCALE GENOMIC DNA]</scope>
    <source>
        <strain evidence="2">CECT 8871</strain>
    </source>
</reference>
<organism evidence="1 2">
    <name type="scientific">Pseudoprimorskyibacter insulae</name>
    <dbReference type="NCBI Taxonomy" id="1695997"/>
    <lineage>
        <taxon>Bacteria</taxon>
        <taxon>Pseudomonadati</taxon>
        <taxon>Pseudomonadota</taxon>
        <taxon>Alphaproteobacteria</taxon>
        <taxon>Rhodobacterales</taxon>
        <taxon>Paracoccaceae</taxon>
        <taxon>Pseudoprimorskyibacter</taxon>
    </lineage>
</organism>
<dbReference type="Proteomes" id="UP000244904">
    <property type="component" value="Unassembled WGS sequence"/>
</dbReference>
<evidence type="ECO:0000313" key="2">
    <source>
        <dbReference type="Proteomes" id="UP000244904"/>
    </source>
</evidence>
<accession>A0A2R8AV06</accession>
<dbReference type="AlphaFoldDB" id="A0A2R8AV06"/>
<dbReference type="RefSeq" id="WP_108885664.1">
    <property type="nucleotide sequence ID" value="NZ_OMOJ01000002.1"/>
</dbReference>
<evidence type="ECO:0000313" key="1">
    <source>
        <dbReference type="EMBL" id="SPF79830.1"/>
    </source>
</evidence>
<protein>
    <submittedName>
        <fullName evidence="1">Uncharacterized protein</fullName>
    </submittedName>
</protein>
<gene>
    <name evidence="1" type="ORF">PRI8871_01629</name>
</gene>
<name>A0A2R8AV06_9RHOB</name>
<proteinExistence type="predicted"/>
<dbReference type="OrthoDB" id="7855425at2"/>
<dbReference type="Gene3D" id="3.40.50.11350">
    <property type="match status" value="1"/>
</dbReference>
<dbReference type="EMBL" id="OMOJ01000002">
    <property type="protein sequence ID" value="SPF79830.1"/>
    <property type="molecule type" value="Genomic_DNA"/>
</dbReference>
<keyword evidence="2" id="KW-1185">Reference proteome</keyword>